<dbReference type="Gene3D" id="1.10.3090.10">
    <property type="entry name" value="cca-adding enzyme, domain 2"/>
    <property type="match status" value="1"/>
</dbReference>
<evidence type="ECO:0000256" key="1">
    <source>
        <dbReference type="ARBA" id="ARBA00001946"/>
    </source>
</evidence>
<evidence type="ECO:0000259" key="10">
    <source>
        <dbReference type="Pfam" id="PF12627"/>
    </source>
</evidence>
<evidence type="ECO:0000256" key="6">
    <source>
        <dbReference type="ARBA" id="ARBA00022741"/>
    </source>
</evidence>
<evidence type="ECO:0000259" key="9">
    <source>
        <dbReference type="Pfam" id="PF01743"/>
    </source>
</evidence>
<keyword evidence="3" id="KW-0819">tRNA processing</keyword>
<evidence type="ECO:0000256" key="7">
    <source>
        <dbReference type="ARBA" id="ARBA00022842"/>
    </source>
</evidence>
<evidence type="ECO:0000256" key="2">
    <source>
        <dbReference type="ARBA" id="ARBA00022679"/>
    </source>
</evidence>
<evidence type="ECO:0000313" key="12">
    <source>
        <dbReference type="Proteomes" id="UP000429958"/>
    </source>
</evidence>
<reference evidence="11 12" key="1">
    <citation type="submission" date="2019-08" db="EMBL/GenBank/DDBJ databases">
        <title>In-depth cultivation of the pig gut microbiome towards novel bacterial diversity and tailored functional studies.</title>
        <authorList>
            <person name="Wylensek D."/>
            <person name="Hitch T.C.A."/>
            <person name="Clavel T."/>
        </authorList>
    </citation>
    <scope>NUCLEOTIDE SEQUENCE [LARGE SCALE GENOMIC DNA]</scope>
    <source>
        <strain evidence="11 12">WCA-389-WT-23D1</strain>
    </source>
</reference>
<dbReference type="GO" id="GO:0008033">
    <property type="term" value="P:tRNA processing"/>
    <property type="evidence" value="ECO:0007669"/>
    <property type="project" value="UniProtKB-KW"/>
</dbReference>
<keyword evidence="8" id="KW-0694">RNA-binding</keyword>
<dbReference type="EC" id="2.7.7.72" evidence="11"/>
<comment type="similarity">
    <text evidence="8">Belongs to the tRNA nucleotidyltransferase/poly(A) polymerase family.</text>
</comment>
<dbReference type="PANTHER" id="PTHR46173:SF1">
    <property type="entry name" value="CCA TRNA NUCLEOTIDYLTRANSFERASE 1, MITOCHONDRIAL"/>
    <property type="match status" value="1"/>
</dbReference>
<evidence type="ECO:0000256" key="5">
    <source>
        <dbReference type="ARBA" id="ARBA00022723"/>
    </source>
</evidence>
<dbReference type="InterPro" id="IPR043519">
    <property type="entry name" value="NT_sf"/>
</dbReference>
<protein>
    <submittedName>
        <fullName evidence="11">CCA tRNA nucleotidyltransferase</fullName>
        <ecNumber evidence="11">2.7.7.72</ecNumber>
    </submittedName>
</protein>
<name>A0A7X2NL26_9CLOT</name>
<dbReference type="InterPro" id="IPR050264">
    <property type="entry name" value="Bact_CCA-adding_enz_type3_sf"/>
</dbReference>
<dbReference type="SUPFAM" id="SSF81301">
    <property type="entry name" value="Nucleotidyltransferase"/>
    <property type="match status" value="1"/>
</dbReference>
<accession>A0A7X2NL26</accession>
<dbReference type="GO" id="GO:0046872">
    <property type="term" value="F:metal ion binding"/>
    <property type="evidence" value="ECO:0007669"/>
    <property type="project" value="UniProtKB-KW"/>
</dbReference>
<keyword evidence="12" id="KW-1185">Reference proteome</keyword>
<comment type="cofactor">
    <cofactor evidence="1">
        <name>Mg(2+)</name>
        <dbReference type="ChEBI" id="CHEBI:18420"/>
    </cofactor>
</comment>
<dbReference type="SUPFAM" id="SSF81891">
    <property type="entry name" value="Poly A polymerase C-terminal region-like"/>
    <property type="match status" value="1"/>
</dbReference>
<feature type="domain" description="Poly A polymerase head" evidence="9">
    <location>
        <begin position="23"/>
        <end position="143"/>
    </location>
</feature>
<dbReference type="Gene3D" id="1.10.246.80">
    <property type="match status" value="1"/>
</dbReference>
<organism evidence="11 12">
    <name type="scientific">Clostridium porci</name>
    <dbReference type="NCBI Taxonomy" id="2605778"/>
    <lineage>
        <taxon>Bacteria</taxon>
        <taxon>Bacillati</taxon>
        <taxon>Bacillota</taxon>
        <taxon>Clostridia</taxon>
        <taxon>Eubacteriales</taxon>
        <taxon>Clostridiaceae</taxon>
        <taxon>Clostridium</taxon>
    </lineage>
</organism>
<evidence type="ECO:0000256" key="8">
    <source>
        <dbReference type="RuleBase" id="RU003953"/>
    </source>
</evidence>
<feature type="domain" description="tRNA nucleotidyltransferase/poly(A) polymerase RNA and SrmB- binding" evidence="10">
    <location>
        <begin position="170"/>
        <end position="228"/>
    </location>
</feature>
<evidence type="ECO:0000256" key="3">
    <source>
        <dbReference type="ARBA" id="ARBA00022694"/>
    </source>
</evidence>
<dbReference type="Pfam" id="PF01743">
    <property type="entry name" value="PolyA_pol"/>
    <property type="match status" value="1"/>
</dbReference>
<dbReference type="GO" id="GO:0004810">
    <property type="term" value="F:CCA tRNA nucleotidyltransferase activity"/>
    <property type="evidence" value="ECO:0007669"/>
    <property type="project" value="UniProtKB-EC"/>
</dbReference>
<dbReference type="EMBL" id="VUMD01000007">
    <property type="protein sequence ID" value="MSS36887.1"/>
    <property type="molecule type" value="Genomic_DNA"/>
</dbReference>
<evidence type="ECO:0000313" key="11">
    <source>
        <dbReference type="EMBL" id="MSS36887.1"/>
    </source>
</evidence>
<dbReference type="AlphaFoldDB" id="A0A7X2NL26"/>
<keyword evidence="4 11" id="KW-0548">Nucleotidyltransferase</keyword>
<dbReference type="Gene3D" id="3.30.460.10">
    <property type="entry name" value="Beta Polymerase, domain 2"/>
    <property type="match status" value="1"/>
</dbReference>
<keyword evidence="5" id="KW-0479">Metal-binding</keyword>
<evidence type="ECO:0000256" key="4">
    <source>
        <dbReference type="ARBA" id="ARBA00022695"/>
    </source>
</evidence>
<keyword evidence="7" id="KW-0460">Magnesium</keyword>
<dbReference type="Proteomes" id="UP000429958">
    <property type="component" value="Unassembled WGS sequence"/>
</dbReference>
<dbReference type="GO" id="GO:0000049">
    <property type="term" value="F:tRNA binding"/>
    <property type="evidence" value="ECO:0007669"/>
    <property type="project" value="TreeGrafter"/>
</dbReference>
<dbReference type="RefSeq" id="WP_154472322.1">
    <property type="nucleotide sequence ID" value="NZ_DBEWUL010000094.1"/>
</dbReference>
<dbReference type="CDD" id="cd05398">
    <property type="entry name" value="NT_ClassII-CCAase"/>
    <property type="match status" value="1"/>
</dbReference>
<dbReference type="InterPro" id="IPR002646">
    <property type="entry name" value="PolA_pol_head_dom"/>
</dbReference>
<dbReference type="Pfam" id="PF12627">
    <property type="entry name" value="PolyA_pol_RNAbd"/>
    <property type="match status" value="1"/>
</dbReference>
<keyword evidence="2 8" id="KW-0808">Transferase</keyword>
<dbReference type="GO" id="GO:0000166">
    <property type="term" value="F:nucleotide binding"/>
    <property type="evidence" value="ECO:0007669"/>
    <property type="project" value="UniProtKB-KW"/>
</dbReference>
<proteinExistence type="inferred from homology"/>
<comment type="caution">
    <text evidence="11">The sequence shown here is derived from an EMBL/GenBank/DDBJ whole genome shotgun (WGS) entry which is preliminary data.</text>
</comment>
<sequence length="436" mass="49167">MDIKIPASAAEIIDKLNKHGYEAYIVGGCVRDMLLGREPGDWDITTSALPYQVKKVFRRTVDTGIQHGTVTVLMGKAGYEVTTYRIDGEYLDGRHPDSVSFTPDLREDLKRRDFTINAMAYNSREGIVDAFGGREDLKAGIIRCVGNAQDRFLEDALRILRAIRFSAQLGFAVEEKTYEAIRAIAPNLVHVSKERIQAELTKLLISRHPERMALIWEAGISPYISPAFSGLWEEKALPSVPASVPAVKHMRWAAFLRLASPENAVKVLKELKMDNDTIYRVKTLVTWFGVLLEQDKAPIRRVMSRMEPELFDDLITLKMCLAEWDALTASEKCPKVSEESLKLLEAGPKVPERKLQNGEEGMETFRTLAHIRALAEEIRRDRDCVTLKDLAVDGRDVIEAGVRPGKEVGACLARLLDLVLEKPSRNTREYLLRHLK</sequence>
<keyword evidence="6" id="KW-0547">Nucleotide-binding</keyword>
<dbReference type="PANTHER" id="PTHR46173">
    <property type="entry name" value="CCA TRNA NUCLEOTIDYLTRANSFERASE 1, MITOCHONDRIAL"/>
    <property type="match status" value="1"/>
</dbReference>
<gene>
    <name evidence="11" type="ORF">FYJ39_09940</name>
</gene>
<dbReference type="InterPro" id="IPR032828">
    <property type="entry name" value="PolyA_RNA-bd"/>
</dbReference>
<dbReference type="NCBIfam" id="NF009814">
    <property type="entry name" value="PRK13299.1"/>
    <property type="match status" value="1"/>
</dbReference>